<dbReference type="Gene3D" id="1.10.287.950">
    <property type="entry name" value="Methyl-accepting chemotaxis protein"/>
    <property type="match status" value="1"/>
</dbReference>
<dbReference type="GO" id="GO:0006935">
    <property type="term" value="P:chemotaxis"/>
    <property type="evidence" value="ECO:0007669"/>
    <property type="project" value="UniProtKB-KW"/>
</dbReference>
<dbReference type="PROSITE" id="PS50111">
    <property type="entry name" value="CHEMOTAXIS_TRANSDUC_2"/>
    <property type="match status" value="1"/>
</dbReference>
<dbReference type="KEGG" id="fwa:DCMF_24345"/>
<dbReference type="Pfam" id="PF00015">
    <property type="entry name" value="MCPsignal"/>
    <property type="match status" value="1"/>
</dbReference>
<feature type="transmembrane region" description="Helical" evidence="5">
    <location>
        <begin position="9"/>
        <end position="29"/>
    </location>
</feature>
<feature type="domain" description="HAMP" evidence="7">
    <location>
        <begin position="209"/>
        <end position="261"/>
    </location>
</feature>
<name>A0A3G1KY71_FORW1</name>
<feature type="transmembrane region" description="Helical" evidence="5">
    <location>
        <begin position="188"/>
        <end position="207"/>
    </location>
</feature>
<evidence type="ECO:0000256" key="4">
    <source>
        <dbReference type="SAM" id="Coils"/>
    </source>
</evidence>
<dbReference type="InterPro" id="IPR051310">
    <property type="entry name" value="MCP_chemotaxis"/>
</dbReference>
<keyword evidence="1" id="KW-0145">Chemotaxis</keyword>
<evidence type="ECO:0000313" key="9">
    <source>
        <dbReference type="Proteomes" id="UP000323521"/>
    </source>
</evidence>
<dbReference type="CDD" id="cd19411">
    <property type="entry name" value="MCP2201-like_sensor"/>
    <property type="match status" value="1"/>
</dbReference>
<gene>
    <name evidence="8" type="ORF">DCMF_24345</name>
</gene>
<keyword evidence="3" id="KW-0807">Transducer</keyword>
<proteinExistence type="inferred from homology"/>
<keyword evidence="5" id="KW-0812">Transmembrane</keyword>
<evidence type="ECO:0000259" key="6">
    <source>
        <dbReference type="PROSITE" id="PS50111"/>
    </source>
</evidence>
<dbReference type="CDD" id="cd11386">
    <property type="entry name" value="MCP_signal"/>
    <property type="match status" value="1"/>
</dbReference>
<dbReference type="Gene3D" id="6.10.340.10">
    <property type="match status" value="1"/>
</dbReference>
<evidence type="ECO:0000313" key="8">
    <source>
        <dbReference type="EMBL" id="ATW27463.1"/>
    </source>
</evidence>
<dbReference type="InterPro" id="IPR024478">
    <property type="entry name" value="HlyB_4HB_MCP"/>
</dbReference>
<dbReference type="InterPro" id="IPR003660">
    <property type="entry name" value="HAMP_dom"/>
</dbReference>
<dbReference type="AlphaFoldDB" id="A0A3G1KY71"/>
<evidence type="ECO:0000256" key="5">
    <source>
        <dbReference type="SAM" id="Phobius"/>
    </source>
</evidence>
<dbReference type="OrthoDB" id="5392220at2"/>
<dbReference type="InterPro" id="IPR047347">
    <property type="entry name" value="YvaQ-like_sensor"/>
</dbReference>
<dbReference type="GO" id="GO:0005886">
    <property type="term" value="C:plasma membrane"/>
    <property type="evidence" value="ECO:0007669"/>
    <property type="project" value="TreeGrafter"/>
</dbReference>
<evidence type="ECO:0000256" key="3">
    <source>
        <dbReference type="PROSITE-ProRule" id="PRU00284"/>
    </source>
</evidence>
<dbReference type="PANTHER" id="PTHR43531">
    <property type="entry name" value="PROTEIN ICFG"/>
    <property type="match status" value="1"/>
</dbReference>
<dbReference type="GO" id="GO:0007165">
    <property type="term" value="P:signal transduction"/>
    <property type="evidence" value="ECO:0007669"/>
    <property type="project" value="UniProtKB-KW"/>
</dbReference>
<evidence type="ECO:0000259" key="7">
    <source>
        <dbReference type="PROSITE" id="PS50885"/>
    </source>
</evidence>
<dbReference type="CDD" id="cd06225">
    <property type="entry name" value="HAMP"/>
    <property type="match status" value="2"/>
</dbReference>
<feature type="domain" description="Methyl-accepting transducer" evidence="6">
    <location>
        <begin position="305"/>
        <end position="534"/>
    </location>
</feature>
<keyword evidence="9" id="KW-1185">Reference proteome</keyword>
<dbReference type="Pfam" id="PF12729">
    <property type="entry name" value="4HB_MCP_1"/>
    <property type="match status" value="1"/>
</dbReference>
<keyword evidence="4" id="KW-0175">Coiled coil</keyword>
<protein>
    <submittedName>
        <fullName evidence="8">Methyl-accepting chemotaxis protein</fullName>
    </submittedName>
</protein>
<reference evidence="8 9" key="1">
    <citation type="submission" date="2016-10" db="EMBL/GenBank/DDBJ databases">
        <title>Complete Genome Sequence of Peptococcaceae strain DCMF.</title>
        <authorList>
            <person name="Edwards R.J."/>
            <person name="Holland S.I."/>
            <person name="Deshpande N.P."/>
            <person name="Wong Y.K."/>
            <person name="Ertan H."/>
            <person name="Manefield M."/>
            <person name="Russell T.L."/>
            <person name="Lee M.J."/>
        </authorList>
    </citation>
    <scope>NUCLEOTIDE SEQUENCE [LARGE SCALE GENOMIC DNA]</scope>
    <source>
        <strain evidence="8 9">DCMF</strain>
    </source>
</reference>
<dbReference type="PANTHER" id="PTHR43531:SF11">
    <property type="entry name" value="METHYL-ACCEPTING CHEMOTAXIS PROTEIN 3"/>
    <property type="match status" value="1"/>
</dbReference>
<keyword evidence="5" id="KW-1133">Transmembrane helix</keyword>
<accession>A0A3G1KY71</accession>
<dbReference type="GO" id="GO:0004888">
    <property type="term" value="F:transmembrane signaling receptor activity"/>
    <property type="evidence" value="ECO:0007669"/>
    <property type="project" value="TreeGrafter"/>
</dbReference>
<dbReference type="PROSITE" id="PS50885">
    <property type="entry name" value="HAMP"/>
    <property type="match status" value="1"/>
</dbReference>
<keyword evidence="5" id="KW-0472">Membrane</keyword>
<evidence type="ECO:0000256" key="2">
    <source>
        <dbReference type="ARBA" id="ARBA00029447"/>
    </source>
</evidence>
<dbReference type="Pfam" id="PF00672">
    <property type="entry name" value="HAMP"/>
    <property type="match status" value="1"/>
</dbReference>
<dbReference type="Proteomes" id="UP000323521">
    <property type="component" value="Chromosome"/>
</dbReference>
<comment type="similarity">
    <text evidence="2">Belongs to the methyl-accepting chemotaxis (MCP) protein family.</text>
</comment>
<dbReference type="SMART" id="SM00283">
    <property type="entry name" value="MA"/>
    <property type="match status" value="1"/>
</dbReference>
<sequence length="615" mass="65606">MRLTIKKRLLLGFGMLSLILMGLGIYAIFSLNTVNGKTTEIAEEWLPSVDYAHSINTATANFRIKEYKHVLSATQEEMSSLEQEMDELNDEITKNIEGYQTVISGEVDRKIINSVTAEWDNYLQIHQKVLSLSRALKSQEAVNLMNGESKAAYDTISNGLLELVKYNQDGSGQASKNASAVYSSTRSILIVVILIAVIICIGASLMITNSIVKPVNKLIGVADRLALGDVNVAVEATTKDEIGNLMESFGRMVENIREQAFAAEKIAAGDLTVQVKVKSDDDLLGKKLSEMIETNNEILTNISSASDQVAAGARQVSASSQMLSQGSTEQASAIEEITSSMTQVAAQTKQNAVNANQANELALTAKDIAISGNGQMQGMVKAMAEINDSSSNISKIIKVIDEIAFQTNILALNAAVEAARAGQHGKGFAVVAEEVRNLAARSANAAKETTEMIENSIKKVGAGTQIANSTAEALDKIVDGVAKAATLVGEIAVASNEQATGIAQINQAISQVAQVVQTNSATAEESAAASEELSSQADLLKSAVSRFNLKTGKSKLSLEDGVSPDMMRMIEEVLEKKRSSRHLEQGAGDFAEAAAAKEVPGKIKISLEDHNFGKY</sequence>
<dbReference type="EMBL" id="CP017634">
    <property type="protein sequence ID" value="ATW27463.1"/>
    <property type="molecule type" value="Genomic_DNA"/>
</dbReference>
<dbReference type="SUPFAM" id="SSF58104">
    <property type="entry name" value="Methyl-accepting chemotaxis protein (MCP) signaling domain"/>
    <property type="match status" value="1"/>
</dbReference>
<evidence type="ECO:0000256" key="1">
    <source>
        <dbReference type="ARBA" id="ARBA00022500"/>
    </source>
</evidence>
<dbReference type="InterPro" id="IPR004089">
    <property type="entry name" value="MCPsignal_dom"/>
</dbReference>
<organism evidence="8 9">
    <name type="scientific">Formimonas warabiya</name>
    <dbReference type="NCBI Taxonomy" id="1761012"/>
    <lineage>
        <taxon>Bacteria</taxon>
        <taxon>Bacillati</taxon>
        <taxon>Bacillota</taxon>
        <taxon>Clostridia</taxon>
        <taxon>Eubacteriales</taxon>
        <taxon>Peptococcaceae</taxon>
        <taxon>Candidatus Formimonas</taxon>
    </lineage>
</organism>
<feature type="coiled-coil region" evidence="4">
    <location>
        <begin position="64"/>
        <end position="98"/>
    </location>
</feature>
<dbReference type="FunFam" id="1.10.287.950:FF:000001">
    <property type="entry name" value="Methyl-accepting chemotaxis sensory transducer"/>
    <property type="match status" value="1"/>
</dbReference>
<dbReference type="RefSeq" id="WP_148136827.1">
    <property type="nucleotide sequence ID" value="NZ_CP017634.1"/>
</dbReference>
<dbReference type="SMART" id="SM00304">
    <property type="entry name" value="HAMP"/>
    <property type="match status" value="1"/>
</dbReference>